<dbReference type="GeneID" id="118415501"/>
<feature type="region of interest" description="Disordered" evidence="1">
    <location>
        <begin position="118"/>
        <end position="160"/>
    </location>
</feature>
<sequence length="345" mass="39134">MPVPPRIRDEFRLYRVFPRHHDTVRFYTTPWLTNQVPFLVYRLLLCVYNVSVLVVYVKGGEWAWNPKVLITLTYQTYILWTVYSFWSAVVCFVLYFGSTYHHLRGQIESCSLISPDSFSQEVQDSPDNKNTSRADAPSPASESCDAATPDEHTVNDNDSRFGTTLDATALLQGYLRDDSRHTTADTGTVTSLPDRYPRLPWYLGCQWVLYTAPAVSALPITVVFWSLMRPAGQSVVIENVLIHAMNSVTAFLELFITGLPVSLLHVVYPILYLLWYIVFSLIYVEAGGTDLWGNHYIYKVFDFEGNPSLTAGLVVAVVGLLLVSHVIVFFLSLLRDKILVCVSRR</sequence>
<feature type="transmembrane region" description="Helical" evidence="2">
    <location>
        <begin position="207"/>
        <end position="228"/>
    </location>
</feature>
<organism evidence="3 4">
    <name type="scientific">Branchiostoma floridae</name>
    <name type="common">Florida lancelet</name>
    <name type="synonym">Amphioxus</name>
    <dbReference type="NCBI Taxonomy" id="7739"/>
    <lineage>
        <taxon>Eukaryota</taxon>
        <taxon>Metazoa</taxon>
        <taxon>Chordata</taxon>
        <taxon>Cephalochordata</taxon>
        <taxon>Leptocardii</taxon>
        <taxon>Amphioxiformes</taxon>
        <taxon>Branchiostomatidae</taxon>
        <taxon>Branchiostoma</taxon>
    </lineage>
</organism>
<dbReference type="PANTHER" id="PTHR12242:SF45">
    <property type="entry name" value="MARVEL DOMAIN-CONTAINING PROTEIN"/>
    <property type="match status" value="1"/>
</dbReference>
<dbReference type="PANTHER" id="PTHR12242">
    <property type="entry name" value="OS02G0130600 PROTEIN-RELATED"/>
    <property type="match status" value="1"/>
</dbReference>
<feature type="transmembrane region" description="Helical" evidence="2">
    <location>
        <begin position="240"/>
        <end position="259"/>
    </location>
</feature>
<accession>A0A9J7MRA7</accession>
<feature type="transmembrane region" description="Helical" evidence="2">
    <location>
        <begin position="266"/>
        <end position="284"/>
    </location>
</feature>
<feature type="compositionally biased region" description="Basic and acidic residues" evidence="1">
    <location>
        <begin position="149"/>
        <end position="159"/>
    </location>
</feature>
<protein>
    <submittedName>
        <fullName evidence="4">Uncharacterized protein LOC118415501</fullName>
    </submittedName>
</protein>
<feature type="transmembrane region" description="Helical" evidence="2">
    <location>
        <begin position="77"/>
        <end position="97"/>
    </location>
</feature>
<proteinExistence type="predicted"/>
<keyword evidence="2" id="KW-0812">Transmembrane</keyword>
<evidence type="ECO:0000313" key="3">
    <source>
        <dbReference type="Proteomes" id="UP000001554"/>
    </source>
</evidence>
<gene>
    <name evidence="4" type="primary">LOC118415501</name>
</gene>
<dbReference type="Pfam" id="PF21534">
    <property type="entry name" value="Rost"/>
    <property type="match status" value="1"/>
</dbReference>
<feature type="transmembrane region" description="Helical" evidence="2">
    <location>
        <begin position="309"/>
        <end position="334"/>
    </location>
</feature>
<reference evidence="3" key="1">
    <citation type="journal article" date="2020" name="Nat. Ecol. Evol.">
        <title>Deeply conserved synteny resolves early events in vertebrate evolution.</title>
        <authorList>
            <person name="Simakov O."/>
            <person name="Marletaz F."/>
            <person name="Yue J.X."/>
            <person name="O'Connell B."/>
            <person name="Jenkins J."/>
            <person name="Brandt A."/>
            <person name="Calef R."/>
            <person name="Tung C.H."/>
            <person name="Huang T.K."/>
            <person name="Schmutz J."/>
            <person name="Satoh N."/>
            <person name="Yu J.K."/>
            <person name="Putnam N.H."/>
            <person name="Green R.E."/>
            <person name="Rokhsar D.S."/>
        </authorList>
    </citation>
    <scope>NUCLEOTIDE SEQUENCE [LARGE SCALE GENOMIC DNA]</scope>
    <source>
        <strain evidence="3">S238N-H82</strain>
    </source>
</reference>
<dbReference type="KEGG" id="bfo:118415501"/>
<dbReference type="InterPro" id="IPR049352">
    <property type="entry name" value="Rost"/>
</dbReference>
<evidence type="ECO:0000313" key="4">
    <source>
        <dbReference type="RefSeq" id="XP_035676054.1"/>
    </source>
</evidence>
<keyword evidence="3" id="KW-1185">Reference proteome</keyword>
<dbReference type="Proteomes" id="UP000001554">
    <property type="component" value="Chromosome 5"/>
</dbReference>
<name>A0A9J7MRA7_BRAFL</name>
<keyword evidence="2" id="KW-0472">Membrane</keyword>
<evidence type="ECO:0000256" key="2">
    <source>
        <dbReference type="SAM" id="Phobius"/>
    </source>
</evidence>
<dbReference type="AlphaFoldDB" id="A0A9J7MRA7"/>
<dbReference type="RefSeq" id="XP_035676054.1">
    <property type="nucleotide sequence ID" value="XM_035820161.1"/>
</dbReference>
<feature type="transmembrane region" description="Helical" evidence="2">
    <location>
        <begin position="39"/>
        <end position="57"/>
    </location>
</feature>
<reference evidence="4" key="2">
    <citation type="submission" date="2025-08" db="UniProtKB">
        <authorList>
            <consortium name="RefSeq"/>
        </authorList>
    </citation>
    <scope>IDENTIFICATION</scope>
    <source>
        <strain evidence="4">S238N-H82</strain>
        <tissue evidence="4">Testes</tissue>
    </source>
</reference>
<dbReference type="OrthoDB" id="419711at2759"/>
<evidence type="ECO:0000256" key="1">
    <source>
        <dbReference type="SAM" id="MobiDB-lite"/>
    </source>
</evidence>
<dbReference type="GO" id="GO:0016020">
    <property type="term" value="C:membrane"/>
    <property type="evidence" value="ECO:0000318"/>
    <property type="project" value="GO_Central"/>
</dbReference>
<keyword evidence="2" id="KW-1133">Transmembrane helix</keyword>